<keyword evidence="4" id="KW-1185">Reference proteome</keyword>
<keyword evidence="1" id="KW-0479">Metal-binding</keyword>
<dbReference type="PANTHER" id="PTHR22814:SF287">
    <property type="entry name" value="COPPER TRANSPORT PROTEIN ATX1"/>
    <property type="match status" value="1"/>
</dbReference>
<dbReference type="Proteomes" id="UP001055712">
    <property type="component" value="Unassembled WGS sequence"/>
</dbReference>
<dbReference type="InterPro" id="IPR036163">
    <property type="entry name" value="HMA_dom_sf"/>
</dbReference>
<reference evidence="3" key="2">
    <citation type="submission" date="2020-11" db="EMBL/GenBank/DDBJ databases">
        <authorList>
            <person name="Cecchin M."/>
            <person name="Marcolungo L."/>
            <person name="Rossato M."/>
            <person name="Girolomoni L."/>
            <person name="Cosentino E."/>
            <person name="Cuine S."/>
            <person name="Li-Beisson Y."/>
            <person name="Delledonne M."/>
            <person name="Ballottari M."/>
        </authorList>
    </citation>
    <scope>NUCLEOTIDE SEQUENCE</scope>
    <source>
        <strain evidence="3">211/11P</strain>
        <tissue evidence="3">Whole cell</tissue>
    </source>
</reference>
<dbReference type="SUPFAM" id="SSF55008">
    <property type="entry name" value="HMA, heavy metal-associated domain"/>
    <property type="match status" value="1"/>
</dbReference>
<reference evidence="3" key="1">
    <citation type="journal article" date="2019" name="Plant J.">
        <title>Chlorella vulgaris genome assembly and annotation reveals the molecular basis for metabolic acclimation to high light conditions.</title>
        <authorList>
            <person name="Cecchin M."/>
            <person name="Marcolungo L."/>
            <person name="Rossato M."/>
            <person name="Girolomoni L."/>
            <person name="Cosentino E."/>
            <person name="Cuine S."/>
            <person name="Li-Beisson Y."/>
            <person name="Delledonne M."/>
            <person name="Ballottari M."/>
        </authorList>
    </citation>
    <scope>NUCLEOTIDE SEQUENCE</scope>
    <source>
        <strain evidence="3">211/11P</strain>
    </source>
</reference>
<dbReference type="EMBL" id="SIDB01000004">
    <property type="protein sequence ID" value="KAI3433779.1"/>
    <property type="molecule type" value="Genomic_DNA"/>
</dbReference>
<dbReference type="GO" id="GO:0046872">
    <property type="term" value="F:metal ion binding"/>
    <property type="evidence" value="ECO:0007669"/>
    <property type="project" value="UniProtKB-KW"/>
</dbReference>
<comment type="caution">
    <text evidence="3">The sequence shown here is derived from an EMBL/GenBank/DDBJ whole genome shotgun (WGS) entry which is preliminary data.</text>
</comment>
<feature type="domain" description="HMA" evidence="2">
    <location>
        <begin position="1"/>
        <end position="65"/>
    </location>
</feature>
<gene>
    <name evidence="3" type="ORF">D9Q98_003584</name>
</gene>
<proteinExistence type="predicted"/>
<evidence type="ECO:0000313" key="4">
    <source>
        <dbReference type="Proteomes" id="UP001055712"/>
    </source>
</evidence>
<dbReference type="PANTHER" id="PTHR22814">
    <property type="entry name" value="COPPER TRANSPORT PROTEIN ATOX1-RELATED"/>
    <property type="match status" value="1"/>
</dbReference>
<evidence type="ECO:0000259" key="2">
    <source>
        <dbReference type="PROSITE" id="PS50846"/>
    </source>
</evidence>
<name>A0A9D4TTC5_CHLVU</name>
<dbReference type="AlphaFoldDB" id="A0A9D4TTC5"/>
<dbReference type="Pfam" id="PF00403">
    <property type="entry name" value="HMA"/>
    <property type="match status" value="1"/>
</dbReference>
<evidence type="ECO:0000313" key="3">
    <source>
        <dbReference type="EMBL" id="KAI3433779.1"/>
    </source>
</evidence>
<dbReference type="Gene3D" id="3.30.70.100">
    <property type="match status" value="1"/>
</dbReference>
<protein>
    <recommendedName>
        <fullName evidence="2">HMA domain-containing protein</fullName>
    </recommendedName>
</protein>
<accession>A0A9D4TTC5</accession>
<dbReference type="CDD" id="cd00371">
    <property type="entry name" value="HMA"/>
    <property type="match status" value="1"/>
</dbReference>
<dbReference type="InterPro" id="IPR006121">
    <property type="entry name" value="HMA_dom"/>
</dbReference>
<sequence>MSEVALKVTMACEGCVGAVRRVAEKLPGVQSVDIDLKQQKVVVKGAGLDPAAVKAGVAKSGKATELWQ</sequence>
<dbReference type="PROSITE" id="PS50846">
    <property type="entry name" value="HMA_2"/>
    <property type="match status" value="1"/>
</dbReference>
<dbReference type="OrthoDB" id="689350at2759"/>
<organism evidence="3 4">
    <name type="scientific">Chlorella vulgaris</name>
    <name type="common">Green alga</name>
    <dbReference type="NCBI Taxonomy" id="3077"/>
    <lineage>
        <taxon>Eukaryota</taxon>
        <taxon>Viridiplantae</taxon>
        <taxon>Chlorophyta</taxon>
        <taxon>core chlorophytes</taxon>
        <taxon>Trebouxiophyceae</taxon>
        <taxon>Chlorellales</taxon>
        <taxon>Chlorellaceae</taxon>
        <taxon>Chlorella clade</taxon>
        <taxon>Chlorella</taxon>
    </lineage>
</organism>
<evidence type="ECO:0000256" key="1">
    <source>
        <dbReference type="ARBA" id="ARBA00022723"/>
    </source>
</evidence>
<dbReference type="FunFam" id="3.30.70.100:FF:000008">
    <property type="entry name" value="Copper transport protein ATOX1"/>
    <property type="match status" value="1"/>
</dbReference>